<dbReference type="EMBL" id="UINC01110930">
    <property type="protein sequence ID" value="SVC78767.1"/>
    <property type="molecule type" value="Genomic_DNA"/>
</dbReference>
<reference evidence="1" key="1">
    <citation type="submission" date="2018-05" db="EMBL/GenBank/DDBJ databases">
        <authorList>
            <person name="Lanie J.A."/>
            <person name="Ng W.-L."/>
            <person name="Kazmierczak K.M."/>
            <person name="Andrzejewski T.M."/>
            <person name="Davidsen T.M."/>
            <person name="Wayne K.J."/>
            <person name="Tettelin H."/>
            <person name="Glass J.I."/>
            <person name="Rusch D."/>
            <person name="Podicherti R."/>
            <person name="Tsui H.-C.T."/>
            <person name="Winkler M.E."/>
        </authorList>
    </citation>
    <scope>NUCLEOTIDE SEQUENCE</scope>
</reference>
<accession>A0A382Q0Y8</accession>
<protein>
    <submittedName>
        <fullName evidence="1">Uncharacterized protein</fullName>
    </submittedName>
</protein>
<proteinExistence type="predicted"/>
<dbReference type="AlphaFoldDB" id="A0A382Q0Y8"/>
<name>A0A382Q0Y8_9ZZZZ</name>
<organism evidence="1">
    <name type="scientific">marine metagenome</name>
    <dbReference type="NCBI Taxonomy" id="408172"/>
    <lineage>
        <taxon>unclassified sequences</taxon>
        <taxon>metagenomes</taxon>
        <taxon>ecological metagenomes</taxon>
    </lineage>
</organism>
<evidence type="ECO:0000313" key="1">
    <source>
        <dbReference type="EMBL" id="SVC78767.1"/>
    </source>
</evidence>
<gene>
    <name evidence="1" type="ORF">METZ01_LOCUS331621</name>
</gene>
<feature type="non-terminal residue" evidence="1">
    <location>
        <position position="57"/>
    </location>
</feature>
<sequence length="57" mass="6598">MFRLAIEKSLNHMINTNSIDTERLDNSLIGISVHDIDLKLFFMFANSRVFVIENNAQ</sequence>